<feature type="domain" description="N-acetyltransferase" evidence="1">
    <location>
        <begin position="79"/>
        <end position="184"/>
    </location>
</feature>
<dbReference type="GO" id="GO:0016747">
    <property type="term" value="F:acyltransferase activity, transferring groups other than amino-acyl groups"/>
    <property type="evidence" value="ECO:0007669"/>
    <property type="project" value="InterPro"/>
</dbReference>
<protein>
    <recommendedName>
        <fullName evidence="1">N-acetyltransferase domain-containing protein</fullName>
    </recommendedName>
</protein>
<dbReference type="SUPFAM" id="SSF55729">
    <property type="entry name" value="Acyl-CoA N-acyltransferases (Nat)"/>
    <property type="match status" value="1"/>
</dbReference>
<organism evidence="2">
    <name type="scientific">Satyrvirus sp</name>
    <dbReference type="NCBI Taxonomy" id="2487771"/>
    <lineage>
        <taxon>Viruses</taxon>
        <taxon>Varidnaviria</taxon>
        <taxon>Bamfordvirae</taxon>
        <taxon>Nucleocytoviricota</taxon>
        <taxon>Megaviricetes</taxon>
        <taxon>Imitervirales</taxon>
        <taxon>Mimiviridae</taxon>
        <taxon>Megamimivirinae</taxon>
    </lineage>
</organism>
<dbReference type="Gene3D" id="3.40.630.30">
    <property type="match status" value="1"/>
</dbReference>
<dbReference type="CDD" id="cd04301">
    <property type="entry name" value="NAT_SF"/>
    <property type="match status" value="1"/>
</dbReference>
<dbReference type="EMBL" id="MK072463">
    <property type="protein sequence ID" value="AYV85628.1"/>
    <property type="molecule type" value="Genomic_DNA"/>
</dbReference>
<dbReference type="Pfam" id="PF13302">
    <property type="entry name" value="Acetyltransf_3"/>
    <property type="match status" value="1"/>
</dbReference>
<sequence length="230" mass="26344">MDSCDFVEEKLHIRIRKMDIENPSEDDKKIIIKAGGDYSGICNMWGPMVAIFAKIINFVAPNKFYEILMQMRDLKMKDFSPQDRVLIGYIIEDPLTGNPIGAISVSNYDGEIPDNYVGMKLLELGLYIFPEYRGKGYTKTFYRKVLEYIISSNSDRETFGNATFCFITIPTNIPMKHVANLLGATYIQQVENIIDFAIYEKRIVVDIYFLLKSCNNPVWYANVSGGSYKN</sequence>
<proteinExistence type="predicted"/>
<accession>A0A3G5AER8</accession>
<reference evidence="2" key="1">
    <citation type="submission" date="2018-10" db="EMBL/GenBank/DDBJ databases">
        <title>Hidden diversity of soil giant viruses.</title>
        <authorList>
            <person name="Schulz F."/>
            <person name="Alteio L."/>
            <person name="Goudeau D."/>
            <person name="Ryan E.M."/>
            <person name="Malmstrom R.R."/>
            <person name="Blanchard J."/>
            <person name="Woyke T."/>
        </authorList>
    </citation>
    <scope>NUCLEOTIDE SEQUENCE</scope>
    <source>
        <strain evidence="2">SAV1</strain>
    </source>
</reference>
<gene>
    <name evidence="2" type="ORF">Satyrvirus27_5</name>
</gene>
<name>A0A3G5AER8_9VIRU</name>
<evidence type="ECO:0000313" key="2">
    <source>
        <dbReference type="EMBL" id="AYV85628.1"/>
    </source>
</evidence>
<evidence type="ECO:0000259" key="1">
    <source>
        <dbReference type="Pfam" id="PF13302"/>
    </source>
</evidence>
<dbReference type="InterPro" id="IPR000182">
    <property type="entry name" value="GNAT_dom"/>
</dbReference>
<dbReference type="InterPro" id="IPR016181">
    <property type="entry name" value="Acyl_CoA_acyltransferase"/>
</dbReference>